<comment type="caution">
    <text evidence="5">The sequence shown here is derived from an EMBL/GenBank/DDBJ whole genome shotgun (WGS) entry which is preliminary data.</text>
</comment>
<dbReference type="InterPro" id="IPR046433">
    <property type="entry name" value="ActCoA_hydro"/>
</dbReference>
<protein>
    <submittedName>
        <fullName evidence="5">Acetyl-CoA hydrolase/transferase family protein</fullName>
    </submittedName>
</protein>
<dbReference type="RefSeq" id="WP_301664241.1">
    <property type="nucleotide sequence ID" value="NZ_VCYH01000005.1"/>
</dbReference>
<dbReference type="Gene3D" id="3.40.1080.20">
    <property type="entry name" value="Acetyl-CoA hydrolase/transferase C-terminal domain"/>
    <property type="match status" value="1"/>
</dbReference>
<feature type="domain" description="Acetyl-CoA hydrolase/transferase C-terminal" evidence="4">
    <location>
        <begin position="276"/>
        <end position="429"/>
    </location>
</feature>
<dbReference type="GO" id="GO:0016787">
    <property type="term" value="F:hydrolase activity"/>
    <property type="evidence" value="ECO:0007669"/>
    <property type="project" value="UniProtKB-KW"/>
</dbReference>
<dbReference type="InterPro" id="IPR003702">
    <property type="entry name" value="ActCoA_hydro_N"/>
</dbReference>
<feature type="domain" description="Acetyl-CoA hydrolase/transferase N-terminal" evidence="3">
    <location>
        <begin position="6"/>
        <end position="186"/>
    </location>
</feature>
<comment type="similarity">
    <text evidence="1">Belongs to the acetyl-CoA hydrolase/transferase family.</text>
</comment>
<evidence type="ECO:0000259" key="3">
    <source>
        <dbReference type="Pfam" id="PF02550"/>
    </source>
</evidence>
<organism evidence="5 6">
    <name type="scientific">Methanoculleus frigidifontis</name>
    <dbReference type="NCBI Taxonomy" id="2584085"/>
    <lineage>
        <taxon>Archaea</taxon>
        <taxon>Methanobacteriati</taxon>
        <taxon>Methanobacteriota</taxon>
        <taxon>Stenosarchaea group</taxon>
        <taxon>Methanomicrobia</taxon>
        <taxon>Methanomicrobiales</taxon>
        <taxon>Methanomicrobiaceae</taxon>
        <taxon>Methanoculleus</taxon>
    </lineage>
</organism>
<dbReference type="EMBL" id="VCYH01000005">
    <property type="protein sequence ID" value="MDN7025101.1"/>
    <property type="molecule type" value="Genomic_DNA"/>
</dbReference>
<dbReference type="InterPro" id="IPR037171">
    <property type="entry name" value="NagB/RpiA_transferase-like"/>
</dbReference>
<dbReference type="InterPro" id="IPR038460">
    <property type="entry name" value="AcetylCoA_hyd_C_sf"/>
</dbReference>
<evidence type="ECO:0000256" key="2">
    <source>
        <dbReference type="ARBA" id="ARBA00022679"/>
    </source>
</evidence>
<evidence type="ECO:0000313" key="5">
    <source>
        <dbReference type="EMBL" id="MDN7025101.1"/>
    </source>
</evidence>
<accession>A0ABT8MAZ9</accession>
<dbReference type="InterPro" id="IPR026888">
    <property type="entry name" value="AcetylCoA_hyd_C"/>
</dbReference>
<evidence type="ECO:0000259" key="4">
    <source>
        <dbReference type="Pfam" id="PF13336"/>
    </source>
</evidence>
<keyword evidence="2" id="KW-0808">Transferase</keyword>
<keyword evidence="6" id="KW-1185">Reference proteome</keyword>
<dbReference type="SUPFAM" id="SSF100950">
    <property type="entry name" value="NagB/RpiA/CoA transferase-like"/>
    <property type="match status" value="2"/>
</dbReference>
<dbReference type="PANTHER" id="PTHR21432">
    <property type="entry name" value="ACETYL-COA HYDROLASE-RELATED"/>
    <property type="match status" value="1"/>
</dbReference>
<dbReference type="Proteomes" id="UP001168338">
    <property type="component" value="Unassembled WGS sequence"/>
</dbReference>
<dbReference type="Pfam" id="PF13336">
    <property type="entry name" value="AcetylCoA_hyd_C"/>
    <property type="match status" value="1"/>
</dbReference>
<gene>
    <name evidence="5" type="ORF">FGU65_09405</name>
</gene>
<dbReference type="Gene3D" id="3.30.750.70">
    <property type="entry name" value="4-hydroxybutyrate coenzyme like domains"/>
    <property type="match status" value="1"/>
</dbReference>
<dbReference type="Pfam" id="PF02550">
    <property type="entry name" value="AcetylCoA_hydro"/>
    <property type="match status" value="1"/>
</dbReference>
<evidence type="ECO:0000313" key="6">
    <source>
        <dbReference type="Proteomes" id="UP001168338"/>
    </source>
</evidence>
<proteinExistence type="inferred from homology"/>
<keyword evidence="5" id="KW-0378">Hydrolase</keyword>
<dbReference type="PANTHER" id="PTHR21432:SF20">
    <property type="entry name" value="ACETYL-COA HYDROLASE"/>
    <property type="match status" value="1"/>
</dbReference>
<evidence type="ECO:0000256" key="1">
    <source>
        <dbReference type="ARBA" id="ARBA00009632"/>
    </source>
</evidence>
<sequence length="435" mass="47591">MTSCAQEYETKKTSPGDAVRLVKNGDTVIYGMSISQPPELLGALADAARAGFLKDIRIYTFLPREHAARSVLAPDLCDCLENYSWFVGAADREMTKVGLNYYVPSYLHQIPKLVAEFMEDDVVMTTVSPMDKAGYFSFGTGNDYISTAARHAKRLIVEVNRNMPRVFGDSQLHISEVDAIVENHVPLLETPVHEPKPEDDIIGPAIAAMIPDGATIQLGVGNLPNAVSRYLTDHTDIGVHTELFTEGMVDLIEQGVITGRRKTLHPRKHVFTTAAGTQRMYEFMNDNPSMESYPASYVCDPGIIAKNDAMISINSVLEVDLLGQANAEYLAGTTFSGTGGQLDFVRGAFASRGGRSILAFYSTAKGGTISRIVPRLPLGSIVTTPRADTDLLATEHGIVSLKGRSTKERALSIISLAHPKFRDWLMEEAENMYLL</sequence>
<dbReference type="Gene3D" id="3.40.1080.10">
    <property type="entry name" value="Glutaconate Coenzyme A-transferase"/>
    <property type="match status" value="1"/>
</dbReference>
<reference evidence="5" key="1">
    <citation type="submission" date="2019-05" db="EMBL/GenBank/DDBJ databases">
        <title>Methanoculleus sp. FWC-SCC1, a methanogenic archaeon isolated from deep marine cold seep.</title>
        <authorList>
            <person name="Chen Y.-W."/>
            <person name="Chen S.-C."/>
            <person name="Teng N.-H."/>
            <person name="Lai M.-C."/>
        </authorList>
    </citation>
    <scope>NUCLEOTIDE SEQUENCE</scope>
    <source>
        <strain evidence="5">FWC-SCC1</strain>
    </source>
</reference>
<name>A0ABT8MAZ9_9EURY</name>